<feature type="compositionally biased region" description="Basic and acidic residues" evidence="1">
    <location>
        <begin position="15"/>
        <end position="27"/>
    </location>
</feature>
<dbReference type="EMBL" id="QJNU01000018">
    <property type="protein sequence ID" value="RYP10428.1"/>
    <property type="molecule type" value="Genomic_DNA"/>
</dbReference>
<sequence length="119" mass="12975">MSWSTTSGGAGGLHPDSRSPSEPGGRDSAWRLLASCTSLRTLEIAPEMVELPLMFSTLAKFRSEVSGLETLAISTILHVDERMASTFGGLRYQDYWGDNIYPVVSLPVPLELMLTPEDT</sequence>
<accession>A0A4Q4TUC8</accession>
<dbReference type="AlphaFoldDB" id="A0A4Q4TUC8"/>
<evidence type="ECO:0000313" key="3">
    <source>
        <dbReference type="Proteomes" id="UP000293360"/>
    </source>
</evidence>
<dbReference type="Proteomes" id="UP000293360">
    <property type="component" value="Unassembled WGS sequence"/>
</dbReference>
<evidence type="ECO:0000256" key="1">
    <source>
        <dbReference type="SAM" id="MobiDB-lite"/>
    </source>
</evidence>
<reference evidence="2 3" key="1">
    <citation type="submission" date="2018-06" db="EMBL/GenBank/DDBJ databases">
        <title>Complete Genomes of Monosporascus.</title>
        <authorList>
            <person name="Robinson A.J."/>
            <person name="Natvig D.O."/>
        </authorList>
    </citation>
    <scope>NUCLEOTIDE SEQUENCE [LARGE SCALE GENOMIC DNA]</scope>
    <source>
        <strain evidence="2 3">CBS 110550</strain>
    </source>
</reference>
<dbReference type="OrthoDB" id="10481300at2759"/>
<keyword evidence="3" id="KW-1185">Reference proteome</keyword>
<organism evidence="2 3">
    <name type="scientific">Monosporascus ibericus</name>
    <dbReference type="NCBI Taxonomy" id="155417"/>
    <lineage>
        <taxon>Eukaryota</taxon>
        <taxon>Fungi</taxon>
        <taxon>Dikarya</taxon>
        <taxon>Ascomycota</taxon>
        <taxon>Pezizomycotina</taxon>
        <taxon>Sordariomycetes</taxon>
        <taxon>Xylariomycetidae</taxon>
        <taxon>Xylariales</taxon>
        <taxon>Xylariales incertae sedis</taxon>
        <taxon>Monosporascus</taxon>
    </lineage>
</organism>
<proteinExistence type="predicted"/>
<comment type="caution">
    <text evidence="2">The sequence shown here is derived from an EMBL/GenBank/DDBJ whole genome shotgun (WGS) entry which is preliminary data.</text>
</comment>
<name>A0A4Q4TUC8_9PEZI</name>
<feature type="region of interest" description="Disordered" evidence="1">
    <location>
        <begin position="1"/>
        <end position="27"/>
    </location>
</feature>
<protein>
    <submittedName>
        <fullName evidence="2">Uncharacterized protein</fullName>
    </submittedName>
</protein>
<gene>
    <name evidence="2" type="ORF">DL764_000611</name>
</gene>
<evidence type="ECO:0000313" key="2">
    <source>
        <dbReference type="EMBL" id="RYP10428.1"/>
    </source>
</evidence>